<dbReference type="GO" id="GO:0009231">
    <property type="term" value="P:riboflavin biosynthetic process"/>
    <property type="evidence" value="ECO:0007669"/>
    <property type="project" value="InterPro"/>
</dbReference>
<dbReference type="Pfam" id="PF01872">
    <property type="entry name" value="RibD_C"/>
    <property type="match status" value="1"/>
</dbReference>
<protein>
    <submittedName>
        <fullName evidence="5">RibD family protein</fullName>
    </submittedName>
</protein>
<evidence type="ECO:0000313" key="6">
    <source>
        <dbReference type="Proteomes" id="UP000319212"/>
    </source>
</evidence>
<dbReference type="InterPro" id="IPR002734">
    <property type="entry name" value="RibDG_C"/>
</dbReference>
<feature type="domain" description="Bacterial bifunctional deaminase-reductase C-terminal" evidence="4">
    <location>
        <begin position="100"/>
        <end position="271"/>
    </location>
</feature>
<dbReference type="OrthoDB" id="2313602at2"/>
<dbReference type="SUPFAM" id="SSF53597">
    <property type="entry name" value="Dihydrofolate reductase-like"/>
    <property type="match status" value="1"/>
</dbReference>
<evidence type="ECO:0000313" key="5">
    <source>
        <dbReference type="EMBL" id="TPG28525.1"/>
    </source>
</evidence>
<name>A0A502DST0_9BURK</name>
<dbReference type="Gene3D" id="3.40.430.10">
    <property type="entry name" value="Dihydrofolate Reductase, subunit A"/>
    <property type="match status" value="1"/>
</dbReference>
<dbReference type="EMBL" id="RCZI01000002">
    <property type="protein sequence ID" value="TPG28525.1"/>
    <property type="molecule type" value="Genomic_DNA"/>
</dbReference>
<keyword evidence="3" id="KW-0560">Oxidoreductase</keyword>
<dbReference type="InterPro" id="IPR050765">
    <property type="entry name" value="Riboflavin_Biosynth_HTPR"/>
</dbReference>
<comment type="pathway">
    <text evidence="1">Cofactor biosynthesis; riboflavin biosynthesis.</text>
</comment>
<organism evidence="5 6">
    <name type="scientific">Variovorax guangxiensis</name>
    <dbReference type="NCBI Taxonomy" id="1775474"/>
    <lineage>
        <taxon>Bacteria</taxon>
        <taxon>Pseudomonadati</taxon>
        <taxon>Pseudomonadota</taxon>
        <taxon>Betaproteobacteria</taxon>
        <taxon>Burkholderiales</taxon>
        <taxon>Comamonadaceae</taxon>
        <taxon>Variovorax</taxon>
    </lineage>
</organism>
<accession>A0A502DST0</accession>
<evidence type="ECO:0000256" key="3">
    <source>
        <dbReference type="ARBA" id="ARBA00023002"/>
    </source>
</evidence>
<dbReference type="PANTHER" id="PTHR38011">
    <property type="entry name" value="DIHYDROFOLATE REDUCTASE FAMILY PROTEIN (AFU_ORTHOLOGUE AFUA_8G06820)"/>
    <property type="match status" value="1"/>
</dbReference>
<evidence type="ECO:0000256" key="1">
    <source>
        <dbReference type="ARBA" id="ARBA00005104"/>
    </source>
</evidence>
<dbReference type="PANTHER" id="PTHR38011:SF7">
    <property type="entry name" value="2,5-DIAMINO-6-RIBOSYLAMINO-4(3H)-PYRIMIDINONE 5'-PHOSPHATE REDUCTASE"/>
    <property type="match status" value="1"/>
</dbReference>
<evidence type="ECO:0000259" key="4">
    <source>
        <dbReference type="Pfam" id="PF01872"/>
    </source>
</evidence>
<keyword evidence="2" id="KW-0521">NADP</keyword>
<reference evidence="5 6" key="1">
    <citation type="journal article" date="2019" name="Environ. Microbiol.">
        <title>Species interactions and distinct microbial communities in high Arctic permafrost affected cryosols are associated with the CH4 and CO2 gas fluxes.</title>
        <authorList>
            <person name="Altshuler I."/>
            <person name="Hamel J."/>
            <person name="Turney S."/>
            <person name="Magnuson E."/>
            <person name="Levesque R."/>
            <person name="Greer C."/>
            <person name="Whyte L.G."/>
        </authorList>
    </citation>
    <scope>NUCLEOTIDE SEQUENCE [LARGE SCALE GENOMIC DNA]</scope>
    <source>
        <strain evidence="5 6">S06.C</strain>
    </source>
</reference>
<comment type="caution">
    <text evidence="5">The sequence shown here is derived from an EMBL/GenBank/DDBJ whole genome shotgun (WGS) entry which is preliminary data.</text>
</comment>
<dbReference type="Proteomes" id="UP000319212">
    <property type="component" value="Unassembled WGS sequence"/>
</dbReference>
<evidence type="ECO:0000256" key="2">
    <source>
        <dbReference type="ARBA" id="ARBA00022857"/>
    </source>
</evidence>
<gene>
    <name evidence="5" type="ORF">EAH82_06880</name>
</gene>
<dbReference type="InterPro" id="IPR024072">
    <property type="entry name" value="DHFR-like_dom_sf"/>
</dbReference>
<sequence length="308" mass="32679">MPGRPGPLAGVHRLSAVPSPSSAALPTGDITALWPLCLDIARRRRLGLSSIDVAGWLAWSEGEGHALRGEWNAAAQALFALLKPLLDRRGADADWTLGQLGQSLDGCIATHRGDSCFVNGPEGLVHVHRLRALCDAVIVGAGTACLDNPQLTTRRVPGENPTRVVIDPCLRVPADARVFTDGHAPTVLVCDAAHRERAEARLGSAHVVAVARDGADGNTLPLRDVVRALRERGLRTLFVEGGGVTVSQFVQQGCLDRLHLIVAPVVIGAGHPGLQVRRSDAMADALRPPARTFAMGEDMLWDLDLRGG</sequence>
<dbReference type="GO" id="GO:0008703">
    <property type="term" value="F:5-amino-6-(5-phosphoribosylamino)uracil reductase activity"/>
    <property type="evidence" value="ECO:0007669"/>
    <property type="project" value="InterPro"/>
</dbReference>
<dbReference type="AlphaFoldDB" id="A0A502DST0"/>
<proteinExistence type="predicted"/>